<evidence type="ECO:0000313" key="2">
    <source>
        <dbReference type="EMBL" id="KAK4260883.1"/>
    </source>
</evidence>
<accession>A0AAE1J0Q8</accession>
<gene>
    <name evidence="2" type="ORF">QN277_003945</name>
</gene>
<keyword evidence="1" id="KW-1133">Transmembrane helix</keyword>
<dbReference type="Proteomes" id="UP001293593">
    <property type="component" value="Unassembled WGS sequence"/>
</dbReference>
<keyword evidence="3" id="KW-1185">Reference proteome</keyword>
<dbReference type="AlphaFoldDB" id="A0AAE1J0Q8"/>
<organism evidence="2 3">
    <name type="scientific">Acacia crassicarpa</name>
    <name type="common">northern wattle</name>
    <dbReference type="NCBI Taxonomy" id="499986"/>
    <lineage>
        <taxon>Eukaryota</taxon>
        <taxon>Viridiplantae</taxon>
        <taxon>Streptophyta</taxon>
        <taxon>Embryophyta</taxon>
        <taxon>Tracheophyta</taxon>
        <taxon>Spermatophyta</taxon>
        <taxon>Magnoliopsida</taxon>
        <taxon>eudicotyledons</taxon>
        <taxon>Gunneridae</taxon>
        <taxon>Pentapetalae</taxon>
        <taxon>rosids</taxon>
        <taxon>fabids</taxon>
        <taxon>Fabales</taxon>
        <taxon>Fabaceae</taxon>
        <taxon>Caesalpinioideae</taxon>
        <taxon>mimosoid clade</taxon>
        <taxon>Acacieae</taxon>
        <taxon>Acacia</taxon>
    </lineage>
</organism>
<reference evidence="2" key="1">
    <citation type="submission" date="2023-10" db="EMBL/GenBank/DDBJ databases">
        <title>Chromosome-level genome of the transformable northern wattle, Acacia crassicarpa.</title>
        <authorList>
            <person name="Massaro I."/>
            <person name="Sinha N.R."/>
            <person name="Poethig S."/>
            <person name="Leichty A.R."/>
        </authorList>
    </citation>
    <scope>NUCLEOTIDE SEQUENCE</scope>
    <source>
        <strain evidence="2">Acra3RX</strain>
        <tissue evidence="2">Leaf</tissue>
    </source>
</reference>
<name>A0AAE1J0Q8_9FABA</name>
<dbReference type="EMBL" id="JAWXYG010000010">
    <property type="protein sequence ID" value="KAK4260883.1"/>
    <property type="molecule type" value="Genomic_DNA"/>
</dbReference>
<evidence type="ECO:0000256" key="1">
    <source>
        <dbReference type="SAM" id="Phobius"/>
    </source>
</evidence>
<evidence type="ECO:0000313" key="3">
    <source>
        <dbReference type="Proteomes" id="UP001293593"/>
    </source>
</evidence>
<sequence>MTTHLLIMYKRALCSLRAPPSPLFDSLLFELPLAIFMIFTYYPFFFFEAEKRVFPFASRELKVLNFV</sequence>
<protein>
    <submittedName>
        <fullName evidence="2">Uncharacterized protein</fullName>
    </submittedName>
</protein>
<proteinExistence type="predicted"/>
<keyword evidence="1" id="KW-0812">Transmembrane</keyword>
<feature type="transmembrane region" description="Helical" evidence="1">
    <location>
        <begin position="27"/>
        <end position="47"/>
    </location>
</feature>
<keyword evidence="1" id="KW-0472">Membrane</keyword>
<comment type="caution">
    <text evidence="2">The sequence shown here is derived from an EMBL/GenBank/DDBJ whole genome shotgun (WGS) entry which is preliminary data.</text>
</comment>